<keyword evidence="2" id="KW-0378">Hydrolase</keyword>
<dbReference type="PANTHER" id="PTHR31321:SF57">
    <property type="entry name" value="PECTINESTERASE 53-RELATED"/>
    <property type="match status" value="1"/>
</dbReference>
<dbReference type="GO" id="GO:0030599">
    <property type="term" value="F:pectinesterase activity"/>
    <property type="evidence" value="ECO:0007669"/>
    <property type="project" value="InterPro"/>
</dbReference>
<feature type="domain" description="Pectinesterase catalytic" evidence="6">
    <location>
        <begin position="27"/>
        <end position="267"/>
    </location>
</feature>
<name>A0A368LI21_9VIBR</name>
<comment type="caution">
    <text evidence="7">The sequence shown here is derived from an EMBL/GenBank/DDBJ whole genome shotgun (WGS) entry which is preliminary data.</text>
</comment>
<accession>A0A368LI21</accession>
<dbReference type="Gene3D" id="2.160.20.10">
    <property type="entry name" value="Single-stranded right-handed beta-helix, Pectin lyase-like"/>
    <property type="match status" value="1"/>
</dbReference>
<dbReference type="EMBL" id="QPGL01000002">
    <property type="protein sequence ID" value="RCS70390.1"/>
    <property type="molecule type" value="Genomic_DNA"/>
</dbReference>
<evidence type="ECO:0000313" key="7">
    <source>
        <dbReference type="EMBL" id="RCS70390.1"/>
    </source>
</evidence>
<keyword evidence="3" id="KW-0063">Aspartyl esterase</keyword>
<feature type="compositionally biased region" description="Basic and acidic residues" evidence="4">
    <location>
        <begin position="532"/>
        <end position="543"/>
    </location>
</feature>
<evidence type="ECO:0000256" key="5">
    <source>
        <dbReference type="SAM" id="SignalP"/>
    </source>
</evidence>
<reference evidence="7 8" key="1">
    <citation type="journal article" date="2017" name="Elife">
        <title>Extensive horizontal gene transfer in cheese-associated bacteria.</title>
        <authorList>
            <person name="Bonham K.S."/>
            <person name="Wolfe B.E."/>
            <person name="Dutton R.J."/>
        </authorList>
    </citation>
    <scope>NUCLEOTIDE SEQUENCE [LARGE SCALE GENOMIC DNA]</scope>
    <source>
        <strain evidence="7 8">JB196</strain>
    </source>
</reference>
<dbReference type="SUPFAM" id="SSF52266">
    <property type="entry name" value="SGNH hydrolase"/>
    <property type="match status" value="1"/>
</dbReference>
<evidence type="ECO:0000256" key="1">
    <source>
        <dbReference type="ARBA" id="ARBA00008891"/>
    </source>
</evidence>
<dbReference type="RefSeq" id="WP_086958836.1">
    <property type="nucleotide sequence ID" value="NZ_FUKS01000007.1"/>
</dbReference>
<dbReference type="SUPFAM" id="SSF51126">
    <property type="entry name" value="Pectin lyase-like"/>
    <property type="match status" value="1"/>
</dbReference>
<feature type="chain" id="PRO_5016900510" evidence="5">
    <location>
        <begin position="24"/>
        <end position="887"/>
    </location>
</feature>
<gene>
    <name evidence="7" type="ORF">CIK83_13205</name>
</gene>
<sequence length="887" mass="98779">MKKTLTASLKIATLLTLSFPSFASLYNVTVARDESGDYKTIQEALKNAPKDNSLYTIYIKNGTYNERLNIERPNIYLIGENRDHTIITATTASGTLKPDGSNWGTTGSRTVNINAENFTARSLTIANGFDFPANQIKASDDPTKIQSTQAVALLISNQADHSQFKNVNLVGYQDTLYIKSPMNYFDQSRISGHVDFIFGYGGALIENSNIVARNRNDVANGEPYGYLTAPATDIKQPYGFVFKNCQLTKESNEVPAKSFALGRPWHPTTTFDDGRYADPNAIGHSAFINCSIDDHIYGWDQMSGTGKDGSKVWFTPEDSRFWEYHNRGEGSVQVQSHHNHSDKLKDNTYRPQLTKQQIKLYDNNRILQGWIPDISLPNNSQLKGEVLNEAMTFPATITVIDSLGQTVIARTDKKGRYQTDITKMTLPIIVSADDHSGFSCLKSDKKRSLCMSALITKANLDGTTVGNINPFSDVIVSSVASAADIDGPQQLVAKGYVPALPLDAFKLAQTHFEQAFGDLAPNRNKERHNKKQNNEKGGSKDNNWDPVSYPKKYHSLMEDLTKKVIHNRGYTTNTGLASKTTLTDLAFHPLLSVSDNPSYQLQKSQLSQVQQQVEKAKTRVFIVGDSTVSNYEADVFPRMGWGQAFDLRYTTEDLSIVNAARSGRSSRDFINGRWLSSIEPYVQRGDYLFIEFGHNDEKCNGANGDRGPIDVANLCTYPNSADGEPQSPRWLPHYSFQHSLERYLLFAKIHGMQPVLLTPLARAKTAQGELGAPINPAQHITKQNADNGYAFYGSYTQTIIDTAKKHHIPLIDLQAESIKLGDNAGENWNQLWLAVDPNQYPYYEGKTGSIDKPDTTHFQQKGAQAITDIVVKNIKRQPQLHQLATQL</sequence>
<evidence type="ECO:0000256" key="3">
    <source>
        <dbReference type="ARBA" id="ARBA00023085"/>
    </source>
</evidence>
<dbReference type="AlphaFoldDB" id="A0A368LI21"/>
<dbReference type="InterPro" id="IPR012334">
    <property type="entry name" value="Pectin_lyas_fold"/>
</dbReference>
<keyword evidence="8" id="KW-1185">Reference proteome</keyword>
<protein>
    <submittedName>
        <fullName evidence="7">Pectin esterase</fullName>
    </submittedName>
</protein>
<evidence type="ECO:0000259" key="6">
    <source>
        <dbReference type="Pfam" id="PF01095"/>
    </source>
</evidence>
<dbReference type="Gene3D" id="3.40.50.1110">
    <property type="entry name" value="SGNH hydrolase"/>
    <property type="match status" value="1"/>
</dbReference>
<feature type="signal peptide" evidence="5">
    <location>
        <begin position="1"/>
        <end position="23"/>
    </location>
</feature>
<evidence type="ECO:0000256" key="2">
    <source>
        <dbReference type="ARBA" id="ARBA00022801"/>
    </source>
</evidence>
<dbReference type="Proteomes" id="UP000252479">
    <property type="component" value="Unassembled WGS sequence"/>
</dbReference>
<keyword evidence="5" id="KW-0732">Signal</keyword>
<dbReference type="InterPro" id="IPR011050">
    <property type="entry name" value="Pectin_lyase_fold/virulence"/>
</dbReference>
<dbReference type="GeneID" id="303189878"/>
<organism evidence="7 8">
    <name type="scientific">Vibrio casei</name>
    <dbReference type="NCBI Taxonomy" id="673372"/>
    <lineage>
        <taxon>Bacteria</taxon>
        <taxon>Pseudomonadati</taxon>
        <taxon>Pseudomonadota</taxon>
        <taxon>Gammaproteobacteria</taxon>
        <taxon>Vibrionales</taxon>
        <taxon>Vibrionaceae</taxon>
        <taxon>Vibrio</taxon>
    </lineage>
</organism>
<dbReference type="InterPro" id="IPR036514">
    <property type="entry name" value="SGNH_hydro_sf"/>
</dbReference>
<evidence type="ECO:0000313" key="8">
    <source>
        <dbReference type="Proteomes" id="UP000252479"/>
    </source>
</evidence>
<proteinExistence type="inferred from homology"/>
<dbReference type="GO" id="GO:0009279">
    <property type="term" value="C:cell outer membrane"/>
    <property type="evidence" value="ECO:0007669"/>
    <property type="project" value="TreeGrafter"/>
</dbReference>
<comment type="similarity">
    <text evidence="1">Belongs to the pectinesterase family.</text>
</comment>
<feature type="region of interest" description="Disordered" evidence="4">
    <location>
        <begin position="517"/>
        <end position="547"/>
    </location>
</feature>
<dbReference type="InterPro" id="IPR000070">
    <property type="entry name" value="Pectinesterase_cat"/>
</dbReference>
<dbReference type="Pfam" id="PF01095">
    <property type="entry name" value="Pectinesterase"/>
    <property type="match status" value="1"/>
</dbReference>
<dbReference type="GO" id="GO:0042545">
    <property type="term" value="P:cell wall modification"/>
    <property type="evidence" value="ECO:0007669"/>
    <property type="project" value="InterPro"/>
</dbReference>
<dbReference type="PANTHER" id="PTHR31321">
    <property type="entry name" value="ACYL-COA THIOESTER HYDROLASE YBHC-RELATED"/>
    <property type="match status" value="1"/>
</dbReference>
<evidence type="ECO:0000256" key="4">
    <source>
        <dbReference type="SAM" id="MobiDB-lite"/>
    </source>
</evidence>